<feature type="compositionally biased region" description="Pro residues" evidence="7">
    <location>
        <begin position="186"/>
        <end position="208"/>
    </location>
</feature>
<proteinExistence type="predicted"/>
<evidence type="ECO:0000256" key="5">
    <source>
        <dbReference type="ARBA" id="ARBA00023163"/>
    </source>
</evidence>
<keyword evidence="4" id="KW-0238">DNA-binding</keyword>
<reference evidence="9" key="1">
    <citation type="thesis" date="2021" institute="BYU ScholarsArchive" country="Provo, UT, USA">
        <title>Applications of and Algorithms for Genome Assembly and Genomic Analyses with an Emphasis on Marine Teleosts.</title>
        <authorList>
            <person name="Pickett B.D."/>
        </authorList>
    </citation>
    <scope>NUCLEOTIDE SEQUENCE</scope>
    <source>
        <strain evidence="9">HI-2016</strain>
    </source>
</reference>
<keyword evidence="2" id="KW-0678">Repressor</keyword>
<feature type="region of interest" description="Disordered" evidence="7">
    <location>
        <begin position="333"/>
        <end position="462"/>
    </location>
</feature>
<dbReference type="SUPFAM" id="SSF102031">
    <property type="entry name" value="AXH domain"/>
    <property type="match status" value="1"/>
</dbReference>
<feature type="compositionally biased region" description="Basic and acidic residues" evidence="7">
    <location>
        <begin position="161"/>
        <end position="172"/>
    </location>
</feature>
<evidence type="ECO:0000259" key="8">
    <source>
        <dbReference type="PROSITE" id="PS51148"/>
    </source>
</evidence>
<accession>A0A8T2PPC6</accession>
<feature type="region of interest" description="Disordered" evidence="7">
    <location>
        <begin position="650"/>
        <end position="738"/>
    </location>
</feature>
<dbReference type="SMART" id="SM00536">
    <property type="entry name" value="AXH"/>
    <property type="match status" value="1"/>
</dbReference>
<evidence type="ECO:0000256" key="7">
    <source>
        <dbReference type="SAM" id="MobiDB-lite"/>
    </source>
</evidence>
<dbReference type="PANTHER" id="PTHR13392">
    <property type="entry name" value="ATAXIN 1"/>
    <property type="match status" value="1"/>
</dbReference>
<evidence type="ECO:0000256" key="3">
    <source>
        <dbReference type="ARBA" id="ARBA00023015"/>
    </source>
</evidence>
<feature type="region of interest" description="Disordered" evidence="7">
    <location>
        <begin position="1"/>
        <end position="30"/>
    </location>
</feature>
<evidence type="ECO:0000313" key="9">
    <source>
        <dbReference type="EMBL" id="KAG9353206.1"/>
    </source>
</evidence>
<comment type="subcellular location">
    <subcellularLocation>
        <location evidence="1">Nucleus</location>
    </subcellularLocation>
</comment>
<feature type="compositionally biased region" description="Pro residues" evidence="7">
    <location>
        <begin position="516"/>
        <end position="527"/>
    </location>
</feature>
<evidence type="ECO:0000256" key="1">
    <source>
        <dbReference type="ARBA" id="ARBA00004123"/>
    </source>
</evidence>
<comment type="caution">
    <text evidence="9">The sequence shown here is derived from an EMBL/GenBank/DDBJ whole genome shotgun (WGS) entry which is preliminary data.</text>
</comment>
<keyword evidence="10" id="KW-1185">Reference proteome</keyword>
<keyword evidence="3" id="KW-0805">Transcription regulation</keyword>
<dbReference type="GO" id="GO:0003677">
    <property type="term" value="F:DNA binding"/>
    <property type="evidence" value="ECO:0007669"/>
    <property type="project" value="UniProtKB-KW"/>
</dbReference>
<dbReference type="GO" id="GO:0000122">
    <property type="term" value="P:negative regulation of transcription by RNA polymerase II"/>
    <property type="evidence" value="ECO:0007669"/>
    <property type="project" value="TreeGrafter"/>
</dbReference>
<protein>
    <recommendedName>
        <fullName evidence="8">AXH domain-containing protein</fullName>
    </recommendedName>
</protein>
<dbReference type="InterPro" id="IPR043404">
    <property type="entry name" value="ATAXIN1-like"/>
</dbReference>
<dbReference type="InterPro" id="IPR003652">
    <property type="entry name" value="Ataxin_AXH_dom"/>
</dbReference>
<dbReference type="GO" id="GO:0007399">
    <property type="term" value="P:nervous system development"/>
    <property type="evidence" value="ECO:0007669"/>
    <property type="project" value="TreeGrafter"/>
</dbReference>
<feature type="region of interest" description="Disordered" evidence="7">
    <location>
        <begin position="118"/>
        <end position="208"/>
    </location>
</feature>
<name>A0A8T2PPC6_9TELE</name>
<sequence length="798" mass="88090">MILKEAELSSSRVRPSLTPGPAPQLWLQSSADCPWPGPGSRAQLIVPGQALAPELSRLNTPPWELHPVPTVMYPTSAGPRGLFHSMSDNATGSYRTDKIIRTRDKQLSNLGSCDLTPAPLRGIAGQGKECLPPKKRESRQGSTDQCPADTFKRPAPLWERGGGRRTEQRGEPGEEEQTNPCYATDVPPPITPPMTPPLSSAPPQTPPLPAPSPMYLPWHVPYPANVANPFLSSPSEENTRSSLVWRGACASGADPVDSSWSRSLALRHTVIPIPYRTHFSTDSGDLFTALPPSQRGYGSTHGHNHVTHSQLYSRPLPYSRDALLHDEAASHMKRPNGFARRDSWQVHAGRPLDRQGYGRHGWENQENPYVEGKHGYQDYQQSPTRAVSRNNLDMPPPGQRKDLWVTPKSPPAKVTGARSTAYDPPTTPTPPGRAFYSPPPPSHASSLQRPLQHTQNSPPTAHRNTELSLLVENIDVAVSRQQNQGPNGDHPPKDSQRFSCPSPGGQSSKSRSGNPLHPPGPSSPPLRSPMVLPYFRKGSLIDLGGGRLRRVEELRTEDFLLCPDPSPDIHLSSCTVLLISPSPDPAFSRLQVLLPDHSTQELLEVLLEYPFFVRDRGWSSCCPRKTAQLYELRCHQLRVGDVCLALTPSPAHGRQSSAHPLGPLKSRGKRGGPSLRPKDMHSRTEEGRAIPPSPPPPPHSLPDPTMETLRKRKRHRSAPELTEQGVGTSHSDLPHTSKHRKQHLYLLYENLIHSQKCGGESERAQRLLRTAAHQDFKRKTIRQKTAIEILDTSRIGRE</sequence>
<dbReference type="Proteomes" id="UP000824540">
    <property type="component" value="Unassembled WGS sequence"/>
</dbReference>
<organism evidence="9 10">
    <name type="scientific">Albula glossodonta</name>
    <name type="common">roundjaw bonefish</name>
    <dbReference type="NCBI Taxonomy" id="121402"/>
    <lineage>
        <taxon>Eukaryota</taxon>
        <taxon>Metazoa</taxon>
        <taxon>Chordata</taxon>
        <taxon>Craniata</taxon>
        <taxon>Vertebrata</taxon>
        <taxon>Euteleostomi</taxon>
        <taxon>Actinopterygii</taxon>
        <taxon>Neopterygii</taxon>
        <taxon>Teleostei</taxon>
        <taxon>Albuliformes</taxon>
        <taxon>Albulidae</taxon>
        <taxon>Albula</taxon>
    </lineage>
</organism>
<dbReference type="PROSITE" id="PS51148">
    <property type="entry name" value="AXH"/>
    <property type="match status" value="1"/>
</dbReference>
<dbReference type="OrthoDB" id="10000452at2759"/>
<feature type="compositionally biased region" description="Pro residues" evidence="7">
    <location>
        <begin position="691"/>
        <end position="701"/>
    </location>
</feature>
<evidence type="ECO:0000313" key="10">
    <source>
        <dbReference type="Proteomes" id="UP000824540"/>
    </source>
</evidence>
<feature type="domain" description="AXH" evidence="8">
    <location>
        <begin position="523"/>
        <end position="654"/>
    </location>
</feature>
<dbReference type="GO" id="GO:0005634">
    <property type="term" value="C:nucleus"/>
    <property type="evidence" value="ECO:0007669"/>
    <property type="project" value="UniProtKB-SubCell"/>
</dbReference>
<dbReference type="GO" id="GO:0003723">
    <property type="term" value="F:RNA binding"/>
    <property type="evidence" value="ECO:0007669"/>
    <property type="project" value="InterPro"/>
</dbReference>
<feature type="region of interest" description="Disordered" evidence="7">
    <location>
        <begin position="481"/>
        <end position="529"/>
    </location>
</feature>
<dbReference type="PANTHER" id="PTHR13392:SF14">
    <property type="entry name" value="ATAXIN-1-LIKE"/>
    <property type="match status" value="1"/>
</dbReference>
<keyword evidence="6" id="KW-0539">Nucleus</keyword>
<gene>
    <name evidence="9" type="ORF">JZ751_017782</name>
</gene>
<dbReference type="AlphaFoldDB" id="A0A8T2PPC6"/>
<feature type="compositionally biased region" description="Polar residues" evidence="7">
    <location>
        <begin position="378"/>
        <end position="391"/>
    </location>
</feature>
<dbReference type="Pfam" id="PF08517">
    <property type="entry name" value="AXH"/>
    <property type="match status" value="1"/>
</dbReference>
<evidence type="ECO:0000256" key="2">
    <source>
        <dbReference type="ARBA" id="ARBA00022491"/>
    </source>
</evidence>
<feature type="compositionally biased region" description="Basic and acidic residues" evidence="7">
    <location>
        <begin position="676"/>
        <end position="688"/>
    </location>
</feature>
<feature type="compositionally biased region" description="Pro residues" evidence="7">
    <location>
        <begin position="425"/>
        <end position="442"/>
    </location>
</feature>
<dbReference type="InterPro" id="IPR036096">
    <property type="entry name" value="Ataxin_AXH_dom_sf"/>
</dbReference>
<dbReference type="EMBL" id="JAFBMS010000004">
    <property type="protein sequence ID" value="KAG9353206.1"/>
    <property type="molecule type" value="Genomic_DNA"/>
</dbReference>
<feature type="compositionally biased region" description="Polar residues" evidence="7">
    <location>
        <begin position="443"/>
        <end position="459"/>
    </location>
</feature>
<evidence type="ECO:0000256" key="4">
    <source>
        <dbReference type="ARBA" id="ARBA00023125"/>
    </source>
</evidence>
<keyword evidence="5" id="KW-0804">Transcription</keyword>
<evidence type="ECO:0000256" key="6">
    <source>
        <dbReference type="ARBA" id="ARBA00023242"/>
    </source>
</evidence>